<dbReference type="EMBL" id="JADOES010000015">
    <property type="protein sequence ID" value="MBT9315682.1"/>
    <property type="molecule type" value="Genomic_DNA"/>
</dbReference>
<evidence type="ECO:0000259" key="1">
    <source>
        <dbReference type="PROSITE" id="PS51272"/>
    </source>
</evidence>
<gene>
    <name evidence="2" type="ORF">IXB50_09615</name>
</gene>
<evidence type="ECO:0000313" key="2">
    <source>
        <dbReference type="EMBL" id="MBT9315682.1"/>
    </source>
</evidence>
<proteinExistence type="predicted"/>
<dbReference type="RefSeq" id="WP_215608752.1">
    <property type="nucleotide sequence ID" value="NZ_JADOES010000015.1"/>
</dbReference>
<protein>
    <submittedName>
        <fullName evidence="2">DUF3747 domain-containing protein</fullName>
    </submittedName>
</protein>
<dbReference type="PANTHER" id="PTHR43308:SF5">
    <property type="entry name" value="S-LAYER PROTEIN _ PEPTIDOGLYCAN ENDO-BETA-N-ACETYLGLUCOSAMINIDASE"/>
    <property type="match status" value="1"/>
</dbReference>
<sequence>MKRLRLAMAAATAATLTFFGATTRVDAQAFSNVEVTQEDFVLLAAPGGGLLGRPQFMIIEQKSDAQQCWSESGSNPVQIEPLLLNFDFSGICGRSTDSNGYSIRAGDGDAGSRFNLEIQEEEGEYILVGTPSRFPTNIYRDSPPMRLGRTFGQAENGFTKVFLNPGWRLTRRTLDGRTLGHLYLTHDATLAALVEQNGGPTIENPPVVTDPTPPPSTPTITFRDVTNDVYATQISRAVEIGFIAGFQDGTFRPRTALTREQLVSMVIEALDAQDNISIALPSQVTTAPFNDVASNRWSAAKIQFANQSGIVSGYPEGDFRPAQEVTRAEMMAVVRRAAEYRKRVLGQGTALTPTQGAFAFSDTEGHWAADVISSLSAYCGIATPVNESGSAFVPNSDALRNYAATAVVRLVDCPN</sequence>
<dbReference type="PROSITE" id="PS51272">
    <property type="entry name" value="SLH"/>
    <property type="match status" value="3"/>
</dbReference>
<evidence type="ECO:0000313" key="3">
    <source>
        <dbReference type="Proteomes" id="UP000717364"/>
    </source>
</evidence>
<comment type="caution">
    <text evidence="2">The sequence shown here is derived from an EMBL/GenBank/DDBJ whole genome shotgun (WGS) entry which is preliminary data.</text>
</comment>
<dbReference type="InterPro" id="IPR001119">
    <property type="entry name" value="SLH_dom"/>
</dbReference>
<feature type="domain" description="SLH" evidence="1">
    <location>
        <begin position="355"/>
        <end position="415"/>
    </location>
</feature>
<dbReference type="InterPro" id="IPR022222">
    <property type="entry name" value="DUF3747"/>
</dbReference>
<dbReference type="AlphaFoldDB" id="A0A947DEK5"/>
<dbReference type="Proteomes" id="UP000717364">
    <property type="component" value="Unassembled WGS sequence"/>
</dbReference>
<feature type="domain" description="SLH" evidence="1">
    <location>
        <begin position="285"/>
        <end position="348"/>
    </location>
</feature>
<feature type="domain" description="SLH" evidence="1">
    <location>
        <begin position="217"/>
        <end position="280"/>
    </location>
</feature>
<organism evidence="2 3">
    <name type="scientific">Leptothoe spongobia TAU-MAC 1115</name>
    <dbReference type="NCBI Taxonomy" id="1967444"/>
    <lineage>
        <taxon>Bacteria</taxon>
        <taxon>Bacillati</taxon>
        <taxon>Cyanobacteriota</taxon>
        <taxon>Cyanophyceae</taxon>
        <taxon>Nodosilineales</taxon>
        <taxon>Cymatolegaceae</taxon>
        <taxon>Leptothoe</taxon>
        <taxon>Leptothoe spongobia</taxon>
    </lineage>
</organism>
<reference evidence="2" key="1">
    <citation type="submission" date="2020-11" db="EMBL/GenBank/DDBJ databases">
        <authorList>
            <person name="Konstantinou D."/>
            <person name="Gkelis S."/>
            <person name="Popin R."/>
            <person name="Fewer D."/>
            <person name="Sivonen K."/>
        </authorList>
    </citation>
    <scope>NUCLEOTIDE SEQUENCE</scope>
    <source>
        <strain evidence="2">TAU-MAC 1115</strain>
    </source>
</reference>
<accession>A0A947DEK5</accession>
<reference evidence="2" key="2">
    <citation type="journal article" date="2021" name="Mar. Drugs">
        <title>Genome Reduction and Secondary Metabolism of the Marine Sponge-Associated Cyanobacterium Leptothoe.</title>
        <authorList>
            <person name="Konstantinou D."/>
            <person name="Popin R.V."/>
            <person name="Fewer D.P."/>
            <person name="Sivonen K."/>
            <person name="Gkelis S."/>
        </authorList>
    </citation>
    <scope>NUCLEOTIDE SEQUENCE</scope>
    <source>
        <strain evidence="2">TAU-MAC 1115</strain>
    </source>
</reference>
<keyword evidence="3" id="KW-1185">Reference proteome</keyword>
<dbReference type="InterPro" id="IPR051465">
    <property type="entry name" value="Cell_Envelope_Struct_Comp"/>
</dbReference>
<dbReference type="Pfam" id="PF12565">
    <property type="entry name" value="DUF3747"/>
    <property type="match status" value="1"/>
</dbReference>
<dbReference type="Pfam" id="PF00395">
    <property type="entry name" value="SLH"/>
    <property type="match status" value="2"/>
</dbReference>
<name>A0A947DEK5_9CYAN</name>
<dbReference type="PANTHER" id="PTHR43308">
    <property type="entry name" value="OUTER MEMBRANE PROTEIN ALPHA-RELATED"/>
    <property type="match status" value="1"/>
</dbReference>